<dbReference type="Proteomes" id="UP001216638">
    <property type="component" value="Chromosome 1"/>
</dbReference>
<accession>A0AAF0IMW2</accession>
<dbReference type="SUPFAM" id="SSF81901">
    <property type="entry name" value="HCP-like"/>
    <property type="match status" value="1"/>
</dbReference>
<feature type="region of interest" description="Disordered" evidence="2">
    <location>
        <begin position="1304"/>
        <end position="1330"/>
    </location>
</feature>
<dbReference type="Pfam" id="PF14559">
    <property type="entry name" value="TPR_19"/>
    <property type="match status" value="1"/>
</dbReference>
<proteinExistence type="predicted"/>
<protein>
    <submittedName>
        <fullName evidence="3">Uncharacterized protein</fullName>
    </submittedName>
</protein>
<dbReference type="GO" id="GO:0000127">
    <property type="term" value="C:transcription factor TFIIIC complex"/>
    <property type="evidence" value="ECO:0007669"/>
    <property type="project" value="TreeGrafter"/>
</dbReference>
<evidence type="ECO:0000313" key="3">
    <source>
        <dbReference type="EMBL" id="WFC94454.1"/>
    </source>
</evidence>
<reference evidence="3" key="1">
    <citation type="submission" date="2023-03" db="EMBL/GenBank/DDBJ databases">
        <title>Mating type loci evolution in Malassezia.</title>
        <authorList>
            <person name="Coelho M.A."/>
        </authorList>
    </citation>
    <scope>NUCLEOTIDE SEQUENCE</scope>
    <source>
        <strain evidence="3">CBS 14135</strain>
    </source>
</reference>
<feature type="region of interest" description="Disordered" evidence="2">
    <location>
        <begin position="67"/>
        <end position="86"/>
    </location>
</feature>
<dbReference type="InterPro" id="IPR011990">
    <property type="entry name" value="TPR-like_helical_dom_sf"/>
</dbReference>
<dbReference type="InterPro" id="IPR019734">
    <property type="entry name" value="TPR_rpt"/>
</dbReference>
<dbReference type="Pfam" id="PF13181">
    <property type="entry name" value="TPR_8"/>
    <property type="match status" value="1"/>
</dbReference>
<keyword evidence="4" id="KW-1185">Reference proteome</keyword>
<dbReference type="PROSITE" id="PS50005">
    <property type="entry name" value="TPR"/>
    <property type="match status" value="1"/>
</dbReference>
<dbReference type="EMBL" id="CP119951">
    <property type="protein sequence ID" value="WFC94454.1"/>
    <property type="molecule type" value="Genomic_DNA"/>
</dbReference>
<feature type="compositionally biased region" description="Low complexity" evidence="2">
    <location>
        <begin position="557"/>
        <end position="575"/>
    </location>
</feature>
<feature type="repeat" description="TPR" evidence="1">
    <location>
        <begin position="984"/>
        <end position="1017"/>
    </location>
</feature>
<feature type="region of interest" description="Disordered" evidence="2">
    <location>
        <begin position="555"/>
        <end position="575"/>
    </location>
</feature>
<dbReference type="PANTHER" id="PTHR23082">
    <property type="entry name" value="TRANSCRIPTION INITIATION FACTOR IIIC TFIIIC , POLYPEPTIDE 3-RELATED"/>
    <property type="match status" value="1"/>
</dbReference>
<dbReference type="GO" id="GO:0006383">
    <property type="term" value="P:transcription by RNA polymerase III"/>
    <property type="evidence" value="ECO:0007669"/>
    <property type="project" value="InterPro"/>
</dbReference>
<feature type="compositionally biased region" description="Low complexity" evidence="2">
    <location>
        <begin position="1310"/>
        <end position="1323"/>
    </location>
</feature>
<gene>
    <name evidence="3" type="ORF">MBRA1_001084</name>
</gene>
<dbReference type="SMART" id="SM00028">
    <property type="entry name" value="TPR"/>
    <property type="match status" value="6"/>
</dbReference>
<evidence type="ECO:0000256" key="1">
    <source>
        <dbReference type="PROSITE-ProRule" id="PRU00339"/>
    </source>
</evidence>
<name>A0AAF0IMW2_9BASI</name>
<feature type="compositionally biased region" description="Acidic residues" evidence="2">
    <location>
        <begin position="16"/>
        <end position="58"/>
    </location>
</feature>
<feature type="compositionally biased region" description="Basic and acidic residues" evidence="2">
    <location>
        <begin position="67"/>
        <end position="80"/>
    </location>
</feature>
<dbReference type="SUPFAM" id="SSF48452">
    <property type="entry name" value="TPR-like"/>
    <property type="match status" value="2"/>
</dbReference>
<dbReference type="Gene3D" id="1.25.40.10">
    <property type="entry name" value="Tetratricopeptide repeat domain"/>
    <property type="match status" value="3"/>
</dbReference>
<dbReference type="InterPro" id="IPR039340">
    <property type="entry name" value="Tfc4/TFIIIC-102/Sfc4"/>
</dbReference>
<organism evidence="3 4">
    <name type="scientific">Malassezia brasiliensis</name>
    <dbReference type="NCBI Taxonomy" id="1821822"/>
    <lineage>
        <taxon>Eukaryota</taxon>
        <taxon>Fungi</taxon>
        <taxon>Dikarya</taxon>
        <taxon>Basidiomycota</taxon>
        <taxon>Ustilaginomycotina</taxon>
        <taxon>Malasseziomycetes</taxon>
        <taxon>Malasseziales</taxon>
        <taxon>Malasseziaceae</taxon>
        <taxon>Malassezia</taxon>
    </lineage>
</organism>
<keyword evidence="1" id="KW-0802">TPR repeat</keyword>
<feature type="region of interest" description="Disordered" evidence="2">
    <location>
        <begin position="1"/>
        <end position="58"/>
    </location>
</feature>
<evidence type="ECO:0000256" key="2">
    <source>
        <dbReference type="SAM" id="MobiDB-lite"/>
    </source>
</evidence>
<dbReference type="PANTHER" id="PTHR23082:SF0">
    <property type="entry name" value="GENERAL TRANSCRIPTION FACTOR 3C POLYPEPTIDE 3"/>
    <property type="match status" value="1"/>
</dbReference>
<sequence length="1330" mass="149591">MAAPKPNTPRKPAHVDEEDDELYSDESEEDVFESDASSDEYEPPPEPVEEEEVEIEQEDFTRLIHAFTDEPAKRSTDDAHRRGKSKWNESMEEEMESFHHELRDVNGYARKHKPTRIREQALSSEVRALLAQANISYVEADLPGAIRQLEEVIRIEPTVKGAWYTLGMCFEELGEEEKSIQCRIVGAHLTSNASDEWKSLARRSRECGLLQQSIYCLQQAIKKNRNDVDAIWDRAVMLKDSGRQRAAVEAFQAILRIRPYDTEVLCELIPLLVSLGEFETGVSILEKMRQASMSGMSFPDPNLDPALQEATHAEVNFTLNELVTLADLLLLLRRPLQVILVVKQTIRWMRGNPREDLPEDAQQDLELDDSAEHVLDREVRLRLGKARFMLKDFDEGRRHFTILTDDAEMADQPMLFLEMADCFFEYQQYSDALDLYRALADDGLVDDVQLYVQMGMCFQHLSMPIEAAQVYEAVLEANSSNFDVKLGLAEVCEELGDREKALRLVNEVLVARNELRKAEGTTEGSPSGHARPIVPTASVPEDEASSLSFFNEASVPSGAGTAQGTSTRGSRSGISFAERQRLEQQREEETRLAWVQLSALEPLVFVEGFWHPDFVFLDGPIDAPDEPRTPSESERKRFDATRQWMQVAGRLIDSFRSMSLLFPKERYTKYRGVVRPRRNRRAKALDLDSQAEALLSRLRDRLVDDAALQSAEEMSSDAPEQSAFRTVDFDDWVLLFMKVCASLTQYAVGLAKIGDEDDTIHDLFRHIMVSNTVWPSEARKTALHLCWLACSMYSRNFARAFDVVRWLPTHYQFHNEPLRLITSVANGMGFYGVDAFVSATNTKQYQRRMRTQEAIVSGRPAKINARNGRWTIAGADEDDADESIADLDETRMSEASVQPVPTRSSPISEMFYGYLMLCAGSYQPAMGYLLRAYALQPNDPLLCLLCSVACLSRATNRQVDNRNHTIVQGIAFLTQYAQLRPGSPEAEYNFGRAYHHLGLTHLAIPHYQRVLELAKENLRPEQGFCMAREAAYNLALLYASAGSPHLAQRLYRQWMWIGAVCAALVAAQSETYTLLHRVQTIGEDGKQVNMPWQPRALVRYPTTVAGEEGLVVNEGIPSEMVFPPNDENAFYQIKIVEGDARTFSADAWSSKVNGKEGVSSMTKLCQLRAPPGEPVEDTIDVHLSKPPLEIGETSSPPYVVGLTYSILPRVPYNNQACPIYDGDAPHSDGFSTVISVSVPVVPDTPLRLKEKIDENTPEGEAKKKAEAPFDLIAFLRKYWYYILPLVILFMLPMPEDVPEAQPRVAAGRVAPGPGKGPAQPAVATGRGSRR</sequence>
<evidence type="ECO:0000313" key="4">
    <source>
        <dbReference type="Proteomes" id="UP001216638"/>
    </source>
</evidence>